<comment type="caution">
    <text evidence="4">The sequence shown here is derived from an EMBL/GenBank/DDBJ whole genome shotgun (WGS) entry which is preliminary data.</text>
</comment>
<feature type="region of interest" description="Disordered" evidence="1">
    <location>
        <begin position="314"/>
        <end position="334"/>
    </location>
</feature>
<reference evidence="4 5" key="1">
    <citation type="journal article" date="2021" name="Comput. Struct. Biotechnol. J.">
        <title>De novo genome assembly of the potent medicinal plant Rehmannia glutinosa using nanopore technology.</title>
        <authorList>
            <person name="Ma L."/>
            <person name="Dong C."/>
            <person name="Song C."/>
            <person name="Wang X."/>
            <person name="Zheng X."/>
            <person name="Niu Y."/>
            <person name="Chen S."/>
            <person name="Feng W."/>
        </authorList>
    </citation>
    <scope>NUCLEOTIDE SEQUENCE [LARGE SCALE GENOMIC DNA]</scope>
    <source>
        <strain evidence="4">DH-2019</strain>
    </source>
</reference>
<feature type="region of interest" description="Disordered" evidence="1">
    <location>
        <begin position="385"/>
        <end position="423"/>
    </location>
</feature>
<feature type="compositionally biased region" description="Low complexity" evidence="1">
    <location>
        <begin position="319"/>
        <end position="334"/>
    </location>
</feature>
<feature type="region of interest" description="Disordered" evidence="1">
    <location>
        <begin position="228"/>
        <end position="260"/>
    </location>
</feature>
<accession>A0ABR0UJX6</accession>
<dbReference type="InterPro" id="IPR025558">
    <property type="entry name" value="DUF4283"/>
</dbReference>
<dbReference type="PANTHER" id="PTHR31286:SF167">
    <property type="entry name" value="OS09G0268800 PROTEIN"/>
    <property type="match status" value="1"/>
</dbReference>
<evidence type="ECO:0000259" key="2">
    <source>
        <dbReference type="Pfam" id="PF14111"/>
    </source>
</evidence>
<gene>
    <name evidence="4" type="ORF">DH2020_043655</name>
</gene>
<protein>
    <recommendedName>
        <fullName evidence="6">DUF4283 domain-containing protein</fullName>
    </recommendedName>
</protein>
<sequence>MEFEEVCGRWRNLTITEAEQEEIGIGDSLVEEGKSLVRKGLIGKLLTKHPYNITSFKASIPRLWRILGQFEIVDVAQDTFFFIFGDQNEMERVLDFEPWTFNRSLLVLQEFEGLNFKDVSTPSHTRFWIQVHNLPDFGLTEKIGRIIGDGLGISLEVDADPVGRCLGSYLRVRTLIDVSKPLRRGALIRLGSDGAKRWVDFKYERIPDFCYVYGIIGDPPLRRWNPTTSVLSSGSSSSNSLQRTHHHMESSRNNTPVKGSMEESFLLPNQNALASNLSDKHDSIVGASSADPNLQNMELTNFDLTDYSKWKDKSTKTTLPLSSPRKSLSLSPGKGLSLSPGKVLFHFGTNNKLASRSHRNWKSEARRKGASKLPYTTSITPVKRKVTFPNENNTISPKRREVTDPNSLNALSAEVASQPRRAQ</sequence>
<dbReference type="Pfam" id="PF14392">
    <property type="entry name" value="zf-CCHC_4"/>
    <property type="match status" value="1"/>
</dbReference>
<evidence type="ECO:0000313" key="5">
    <source>
        <dbReference type="Proteomes" id="UP001318860"/>
    </source>
</evidence>
<proteinExistence type="predicted"/>
<dbReference type="PANTHER" id="PTHR31286">
    <property type="entry name" value="GLYCINE-RICH CELL WALL STRUCTURAL PROTEIN 1.8-LIKE"/>
    <property type="match status" value="1"/>
</dbReference>
<keyword evidence="5" id="KW-1185">Reference proteome</keyword>
<feature type="compositionally biased region" description="Low complexity" evidence="1">
    <location>
        <begin position="229"/>
        <end position="240"/>
    </location>
</feature>
<dbReference type="EMBL" id="JABTTQ020002677">
    <property type="protein sequence ID" value="KAK6122598.1"/>
    <property type="molecule type" value="Genomic_DNA"/>
</dbReference>
<evidence type="ECO:0000313" key="4">
    <source>
        <dbReference type="EMBL" id="KAK6122598.1"/>
    </source>
</evidence>
<dbReference type="InterPro" id="IPR025836">
    <property type="entry name" value="Zn_knuckle_CX2CX4HX4C"/>
</dbReference>
<dbReference type="InterPro" id="IPR040256">
    <property type="entry name" value="At4g02000-like"/>
</dbReference>
<dbReference type="Proteomes" id="UP001318860">
    <property type="component" value="Unassembled WGS sequence"/>
</dbReference>
<organism evidence="4 5">
    <name type="scientific">Rehmannia glutinosa</name>
    <name type="common">Chinese foxglove</name>
    <dbReference type="NCBI Taxonomy" id="99300"/>
    <lineage>
        <taxon>Eukaryota</taxon>
        <taxon>Viridiplantae</taxon>
        <taxon>Streptophyta</taxon>
        <taxon>Embryophyta</taxon>
        <taxon>Tracheophyta</taxon>
        <taxon>Spermatophyta</taxon>
        <taxon>Magnoliopsida</taxon>
        <taxon>eudicotyledons</taxon>
        <taxon>Gunneridae</taxon>
        <taxon>Pentapetalae</taxon>
        <taxon>asterids</taxon>
        <taxon>lamiids</taxon>
        <taxon>Lamiales</taxon>
        <taxon>Orobanchaceae</taxon>
        <taxon>Rehmannieae</taxon>
        <taxon>Rehmannia</taxon>
    </lineage>
</organism>
<name>A0ABR0UJX6_REHGL</name>
<evidence type="ECO:0000259" key="3">
    <source>
        <dbReference type="Pfam" id="PF14392"/>
    </source>
</evidence>
<dbReference type="Pfam" id="PF14111">
    <property type="entry name" value="DUF4283"/>
    <property type="match status" value="1"/>
</dbReference>
<evidence type="ECO:0008006" key="6">
    <source>
        <dbReference type="Google" id="ProtNLM"/>
    </source>
</evidence>
<feature type="domain" description="DUF4283" evidence="2">
    <location>
        <begin position="38"/>
        <end position="110"/>
    </location>
</feature>
<feature type="domain" description="Zinc knuckle CX2CX4HX4C" evidence="3">
    <location>
        <begin position="176"/>
        <end position="217"/>
    </location>
</feature>
<evidence type="ECO:0000256" key="1">
    <source>
        <dbReference type="SAM" id="MobiDB-lite"/>
    </source>
</evidence>